<protein>
    <submittedName>
        <fullName evidence="3">Uncharacterized protein</fullName>
    </submittedName>
</protein>
<organism evidence="3 4">
    <name type="scientific">Lymnaea stagnalis</name>
    <name type="common">Great pond snail</name>
    <name type="synonym">Helix stagnalis</name>
    <dbReference type="NCBI Taxonomy" id="6523"/>
    <lineage>
        <taxon>Eukaryota</taxon>
        <taxon>Metazoa</taxon>
        <taxon>Spiralia</taxon>
        <taxon>Lophotrochozoa</taxon>
        <taxon>Mollusca</taxon>
        <taxon>Gastropoda</taxon>
        <taxon>Heterobranchia</taxon>
        <taxon>Euthyneura</taxon>
        <taxon>Panpulmonata</taxon>
        <taxon>Hygrophila</taxon>
        <taxon>Lymnaeoidea</taxon>
        <taxon>Lymnaeidae</taxon>
        <taxon>Lymnaea</taxon>
    </lineage>
</organism>
<keyword evidence="4" id="KW-1185">Reference proteome</keyword>
<evidence type="ECO:0000313" key="4">
    <source>
        <dbReference type="Proteomes" id="UP001497497"/>
    </source>
</evidence>
<feature type="signal peptide" evidence="2">
    <location>
        <begin position="1"/>
        <end position="18"/>
    </location>
</feature>
<dbReference type="EMBL" id="CAXITT010000957">
    <property type="protein sequence ID" value="CAL1547365.1"/>
    <property type="molecule type" value="Genomic_DNA"/>
</dbReference>
<evidence type="ECO:0000313" key="3">
    <source>
        <dbReference type="EMBL" id="CAL1547365.1"/>
    </source>
</evidence>
<dbReference type="AlphaFoldDB" id="A0AAV2IML8"/>
<feature type="chain" id="PRO_5043752113" evidence="2">
    <location>
        <begin position="19"/>
        <end position="337"/>
    </location>
</feature>
<keyword evidence="2" id="KW-0732">Signal</keyword>
<reference evidence="3 4" key="1">
    <citation type="submission" date="2024-04" db="EMBL/GenBank/DDBJ databases">
        <authorList>
            <consortium name="Genoscope - CEA"/>
            <person name="William W."/>
        </authorList>
    </citation>
    <scope>NUCLEOTIDE SEQUENCE [LARGE SCALE GENOMIC DNA]</scope>
</reference>
<name>A0AAV2IML8_LYMST</name>
<feature type="compositionally biased region" description="Basic and acidic residues" evidence="1">
    <location>
        <begin position="265"/>
        <end position="282"/>
    </location>
</feature>
<dbReference type="Proteomes" id="UP001497497">
    <property type="component" value="Unassembled WGS sequence"/>
</dbReference>
<accession>A0AAV2IML8</accession>
<proteinExistence type="predicted"/>
<comment type="caution">
    <text evidence="3">The sequence shown here is derived from an EMBL/GenBank/DDBJ whole genome shotgun (WGS) entry which is preliminary data.</text>
</comment>
<evidence type="ECO:0000256" key="1">
    <source>
        <dbReference type="SAM" id="MobiDB-lite"/>
    </source>
</evidence>
<sequence length="337" mass="37523">MFALQWIILLTLALPSVASCPKNLEKHVSSCMIPKKGHAAQVGPLALLQTGLDQTSKLCRDGSIQNTLDCLSRLYNRCAKTKEGVRHFDLVVDVNKWRDTMENICNKIHYLSDHAACEAKAKEEFKPCAIKEAEAFMAQKNSIQDEVSSYNHVSEDQRTEAVIAITCSFTEKIHNCLRGPYEKYCPEPMTSLLIETFKSFMPRPCANRVPGVGIQVVSNPRYNVPGGSVRGAQEEDPAVKYGKDKVKDYVHTDLVLGSPRSRDELFASRDRADDRMKDERGPEVGNDEASRAAKAQQRDVIGTAKGQQGHNSCEGVQSKLWTGLIAFILTCLKMFKN</sequence>
<evidence type="ECO:0000256" key="2">
    <source>
        <dbReference type="SAM" id="SignalP"/>
    </source>
</evidence>
<gene>
    <name evidence="3" type="ORF">GSLYS_00020690001</name>
</gene>
<feature type="region of interest" description="Disordered" evidence="1">
    <location>
        <begin position="265"/>
        <end position="297"/>
    </location>
</feature>